<feature type="non-terminal residue" evidence="3">
    <location>
        <position position="313"/>
    </location>
</feature>
<dbReference type="Proteomes" id="UP000267821">
    <property type="component" value="Unassembled WGS sequence"/>
</dbReference>
<feature type="compositionally biased region" description="Polar residues" evidence="1">
    <location>
        <begin position="18"/>
        <end position="33"/>
    </location>
</feature>
<feature type="region of interest" description="Disordered" evidence="1">
    <location>
        <begin position="1"/>
        <end position="45"/>
    </location>
</feature>
<organism evidence="3 4">
    <name type="scientific">Terfezia boudieri ATCC MYA-4762</name>
    <dbReference type="NCBI Taxonomy" id="1051890"/>
    <lineage>
        <taxon>Eukaryota</taxon>
        <taxon>Fungi</taxon>
        <taxon>Dikarya</taxon>
        <taxon>Ascomycota</taxon>
        <taxon>Pezizomycotina</taxon>
        <taxon>Pezizomycetes</taxon>
        <taxon>Pezizales</taxon>
        <taxon>Pezizaceae</taxon>
        <taxon>Terfezia</taxon>
    </lineage>
</organism>
<reference evidence="3 4" key="1">
    <citation type="journal article" date="2018" name="Nat. Ecol. Evol.">
        <title>Pezizomycetes genomes reveal the molecular basis of ectomycorrhizal truffle lifestyle.</title>
        <authorList>
            <person name="Murat C."/>
            <person name="Payen T."/>
            <person name="Noel B."/>
            <person name="Kuo A."/>
            <person name="Morin E."/>
            <person name="Chen J."/>
            <person name="Kohler A."/>
            <person name="Krizsan K."/>
            <person name="Balestrini R."/>
            <person name="Da Silva C."/>
            <person name="Montanini B."/>
            <person name="Hainaut M."/>
            <person name="Levati E."/>
            <person name="Barry K.W."/>
            <person name="Belfiori B."/>
            <person name="Cichocki N."/>
            <person name="Clum A."/>
            <person name="Dockter R.B."/>
            <person name="Fauchery L."/>
            <person name="Guy J."/>
            <person name="Iotti M."/>
            <person name="Le Tacon F."/>
            <person name="Lindquist E.A."/>
            <person name="Lipzen A."/>
            <person name="Malagnac F."/>
            <person name="Mello A."/>
            <person name="Molinier V."/>
            <person name="Miyauchi S."/>
            <person name="Poulain J."/>
            <person name="Riccioni C."/>
            <person name="Rubini A."/>
            <person name="Sitrit Y."/>
            <person name="Splivallo R."/>
            <person name="Traeger S."/>
            <person name="Wang M."/>
            <person name="Zifcakova L."/>
            <person name="Wipf D."/>
            <person name="Zambonelli A."/>
            <person name="Paolocci F."/>
            <person name="Nowrousian M."/>
            <person name="Ottonello S."/>
            <person name="Baldrian P."/>
            <person name="Spatafora J.W."/>
            <person name="Henrissat B."/>
            <person name="Nagy L.G."/>
            <person name="Aury J.M."/>
            <person name="Wincker P."/>
            <person name="Grigoriev I.V."/>
            <person name="Bonfante P."/>
            <person name="Martin F.M."/>
        </authorList>
    </citation>
    <scope>NUCLEOTIDE SEQUENCE [LARGE SCALE GENOMIC DNA]</scope>
    <source>
        <strain evidence="3 4">ATCC MYA-4762</strain>
    </source>
</reference>
<name>A0A3N4LDN4_9PEZI</name>
<feature type="non-terminal residue" evidence="3">
    <location>
        <position position="1"/>
    </location>
</feature>
<dbReference type="PANTHER" id="PTHR37848:SF1">
    <property type="entry name" value="SUN DOMAIN-CONTAINING PROTEIN"/>
    <property type="match status" value="1"/>
</dbReference>
<keyword evidence="2" id="KW-1133">Transmembrane helix</keyword>
<evidence type="ECO:0000256" key="1">
    <source>
        <dbReference type="SAM" id="MobiDB-lite"/>
    </source>
</evidence>
<dbReference type="OrthoDB" id="203796at2759"/>
<keyword evidence="2" id="KW-0472">Membrane</keyword>
<dbReference type="PANTHER" id="PTHR37848">
    <property type="entry name" value="EXPRESSED PROTEIN"/>
    <property type="match status" value="1"/>
</dbReference>
<gene>
    <name evidence="3" type="ORF">L211DRAFT_753652</name>
</gene>
<accession>A0A3N4LDN4</accession>
<feature type="compositionally biased region" description="Basic and acidic residues" evidence="1">
    <location>
        <begin position="1"/>
        <end position="12"/>
    </location>
</feature>
<evidence type="ECO:0000313" key="3">
    <source>
        <dbReference type="EMBL" id="RPB20997.1"/>
    </source>
</evidence>
<keyword evidence="4" id="KW-1185">Reference proteome</keyword>
<sequence>DVDPDTSPHPDEPLPSYEDSTTLPASGTSTMPSSDPPPFSIYQPTTHPHYLNNHLVTHDPHLNTDGEALYQFLLQENLIPPIQHVQVRGSHQVRNTVWETDREGKSKAKTETRTVEDFRFRLDLTGGLWAVMQARGGAEGLSEGGVLKVLGDGEKIYRGGRMKSRWREKKGRLLGSIFDHDHDQEAALLPSATPTPIPDSQLSIRAWADRYCQLPTTLKEFIVRKPITNLSQPLIRNLITNQIRATNYRGAISISFPKQKHKIAIYPDTPLARLRNNPWVRWFFYLSFLWMVSWPILYFSTRKFHVVVSEWTW</sequence>
<dbReference type="InParanoid" id="A0A3N4LDN4"/>
<keyword evidence="2" id="KW-0812">Transmembrane</keyword>
<dbReference type="AlphaFoldDB" id="A0A3N4LDN4"/>
<feature type="transmembrane region" description="Helical" evidence="2">
    <location>
        <begin position="279"/>
        <end position="299"/>
    </location>
</feature>
<dbReference type="EMBL" id="ML121565">
    <property type="protein sequence ID" value="RPB20997.1"/>
    <property type="molecule type" value="Genomic_DNA"/>
</dbReference>
<evidence type="ECO:0000256" key="2">
    <source>
        <dbReference type="SAM" id="Phobius"/>
    </source>
</evidence>
<proteinExistence type="predicted"/>
<evidence type="ECO:0000313" key="4">
    <source>
        <dbReference type="Proteomes" id="UP000267821"/>
    </source>
</evidence>
<protein>
    <submittedName>
        <fullName evidence="3">Uncharacterized protein</fullName>
    </submittedName>
</protein>